<comment type="similarity">
    <text evidence="1">Belongs to the HipA Ser/Thr kinase family.</text>
</comment>
<dbReference type="Pfam" id="PF07804">
    <property type="entry name" value="HipA_C"/>
    <property type="match status" value="1"/>
</dbReference>
<dbReference type="Gene3D" id="1.10.1070.20">
    <property type="match status" value="1"/>
</dbReference>
<name>A0ABV7MF53_9HYPH</name>
<evidence type="ECO:0000256" key="1">
    <source>
        <dbReference type="ARBA" id="ARBA00010164"/>
    </source>
</evidence>
<dbReference type="PANTHER" id="PTHR37419:SF8">
    <property type="entry name" value="TOXIN YJJJ"/>
    <property type="match status" value="1"/>
</dbReference>
<dbReference type="Pfam" id="PF13657">
    <property type="entry name" value="Couple_hipA"/>
    <property type="match status" value="1"/>
</dbReference>
<organism evidence="6 7">
    <name type="scientific">Mesorhizobium cantuariense</name>
    <dbReference type="NCBI Taxonomy" id="1300275"/>
    <lineage>
        <taxon>Bacteria</taxon>
        <taxon>Pseudomonadati</taxon>
        <taxon>Pseudomonadota</taxon>
        <taxon>Alphaproteobacteria</taxon>
        <taxon>Hyphomicrobiales</taxon>
        <taxon>Phyllobacteriaceae</taxon>
        <taxon>Mesorhizobium</taxon>
    </lineage>
</organism>
<dbReference type="EMBL" id="JBHRVD010000001">
    <property type="protein sequence ID" value="MFC3320377.1"/>
    <property type="molecule type" value="Genomic_DNA"/>
</dbReference>
<dbReference type="Proteomes" id="UP001595648">
    <property type="component" value="Unassembled WGS sequence"/>
</dbReference>
<evidence type="ECO:0000313" key="7">
    <source>
        <dbReference type="Proteomes" id="UP001595648"/>
    </source>
</evidence>
<reference evidence="7" key="1">
    <citation type="journal article" date="2019" name="Int. J. Syst. Evol. Microbiol.">
        <title>The Global Catalogue of Microorganisms (GCM) 10K type strain sequencing project: providing services to taxonomists for standard genome sequencing and annotation.</title>
        <authorList>
            <consortium name="The Broad Institute Genomics Platform"/>
            <consortium name="The Broad Institute Genome Sequencing Center for Infectious Disease"/>
            <person name="Wu L."/>
            <person name="Ma J."/>
        </authorList>
    </citation>
    <scope>NUCLEOTIDE SEQUENCE [LARGE SCALE GENOMIC DNA]</scope>
    <source>
        <strain evidence="7">ICMP 19515</strain>
    </source>
</reference>
<evidence type="ECO:0000313" key="6">
    <source>
        <dbReference type="EMBL" id="MFC3320377.1"/>
    </source>
</evidence>
<feature type="domain" description="HipA-like C-terminal" evidence="4">
    <location>
        <begin position="164"/>
        <end position="366"/>
    </location>
</feature>
<gene>
    <name evidence="6" type="ORF">ACFOJ9_00480</name>
</gene>
<comment type="caution">
    <text evidence="6">The sequence shown here is derived from an EMBL/GenBank/DDBJ whole genome shotgun (WGS) entry which is preliminary data.</text>
</comment>
<evidence type="ECO:0000259" key="5">
    <source>
        <dbReference type="Pfam" id="PF13657"/>
    </source>
</evidence>
<dbReference type="InterPro" id="IPR017508">
    <property type="entry name" value="HipA_N1"/>
</dbReference>
<feature type="domain" description="HipA N-terminal subdomain 1" evidence="5">
    <location>
        <begin position="21"/>
        <end position="112"/>
    </location>
</feature>
<dbReference type="InterPro" id="IPR012893">
    <property type="entry name" value="HipA-like_C"/>
</dbReference>
<evidence type="ECO:0000256" key="2">
    <source>
        <dbReference type="ARBA" id="ARBA00022679"/>
    </source>
</evidence>
<evidence type="ECO:0000256" key="3">
    <source>
        <dbReference type="ARBA" id="ARBA00022777"/>
    </source>
</evidence>
<dbReference type="PANTHER" id="PTHR37419">
    <property type="entry name" value="SERINE/THREONINE-PROTEIN KINASE TOXIN HIPA"/>
    <property type="match status" value="1"/>
</dbReference>
<sequence length="423" mass="47547">MNDFRENFLAVWYLENPIGPRLVGRVKLEAGNRRCLLELDEEWKRSGFPLSPDLTHDKKVHAPLRDMVTPGAIEDAMPDRWGERMIRVVSRPSRMSPLDKLWYAGDRRFGALGMSSSFDEYRPVDEQPLMSVDSLQEAEALIARVLEREPLSERERQLIASAGSMGGAHPKMLIEADGEEWIAKFPRGSNVDQLLVEHACMELARRAGLHVASSQVIPGGIDHILTVRRFDRVGGLRVHAVSARTMLASEADDSYATIAAIIRRHGVADCIQSMQRELFRRMAFNIMIDNTDDHTKNHAFLHTEDGWLLSPAFDIPTQMNGLGQQAIQISPNPRFLNDFSITHAMAAAPHFGMSKEDAQHEWNQVAGWIGRWQDIFSEFGVAGVDIDYLGDILDSPAMLEHRREAIEPSNIGSPDAPNDRCRP</sequence>
<dbReference type="RefSeq" id="WP_378918471.1">
    <property type="nucleotide sequence ID" value="NZ_JBHRVD010000001.1"/>
</dbReference>
<keyword evidence="3" id="KW-0418">Kinase</keyword>
<proteinExistence type="inferred from homology"/>
<protein>
    <submittedName>
        <fullName evidence="6">Type II toxin-antitoxin system HipA family toxin</fullName>
    </submittedName>
</protein>
<evidence type="ECO:0000259" key="4">
    <source>
        <dbReference type="Pfam" id="PF07804"/>
    </source>
</evidence>
<keyword evidence="2" id="KW-0808">Transferase</keyword>
<keyword evidence="7" id="KW-1185">Reference proteome</keyword>
<dbReference type="InterPro" id="IPR052028">
    <property type="entry name" value="HipA_Ser/Thr_kinase"/>
</dbReference>
<accession>A0ABV7MF53</accession>